<dbReference type="Proteomes" id="UP001524499">
    <property type="component" value="Unassembled WGS sequence"/>
</dbReference>
<gene>
    <name evidence="1" type="ORF">NP590_17875</name>
</gene>
<comment type="caution">
    <text evidence="1">The sequence shown here is derived from an EMBL/GenBank/DDBJ whole genome shotgun (WGS) entry which is preliminary data.</text>
</comment>
<dbReference type="RefSeq" id="WP_256604023.1">
    <property type="nucleotide sequence ID" value="NZ_JANIBJ010000043.1"/>
</dbReference>
<sequence>MLPSQRLPLPPFGKELIVRLQSASPPWPIMICFGRGAWQRARQWQSNPTVWTLVSPANSAPAQYRWPVLGLMLIVDWQRDHTAGHDEVLVLVKVLLDYGAESVTVLPSWVDFSQLAVEYDARLPVGERWVQVREMIVVYRLDVDRDDRR</sequence>
<accession>A0ABT1TKH8</accession>
<dbReference type="EMBL" id="JANIBJ010000043">
    <property type="protein sequence ID" value="MCQ8105982.1"/>
    <property type="molecule type" value="Genomic_DNA"/>
</dbReference>
<evidence type="ECO:0000313" key="2">
    <source>
        <dbReference type="Proteomes" id="UP001524499"/>
    </source>
</evidence>
<keyword evidence="2" id="KW-1185">Reference proteome</keyword>
<reference evidence="1 2" key="1">
    <citation type="submission" date="2022-07" db="EMBL/GenBank/DDBJ databases">
        <title>Methylomonas rivi sp. nov., Methylomonas rosea sp. nov., Methylomonas aureus sp. nov. and Methylomonas subterranea sp. nov., four novel methanotrophs isolated from a freshwater creek and the deep terrestrial subsurface.</title>
        <authorList>
            <person name="Abin C."/>
            <person name="Sankaranarayanan K."/>
            <person name="Garner C."/>
            <person name="Sindelar R."/>
            <person name="Kotary K."/>
            <person name="Garner R."/>
            <person name="Barclay S."/>
            <person name="Lawson P."/>
            <person name="Krumholz L."/>
        </authorList>
    </citation>
    <scope>NUCLEOTIDE SEQUENCE [LARGE SCALE GENOMIC DNA]</scope>
    <source>
        <strain evidence="1 2">SURF-2</strain>
    </source>
</reference>
<organism evidence="1 2">
    <name type="scientific">Methylomonas subterranea</name>
    <dbReference type="NCBI Taxonomy" id="2952225"/>
    <lineage>
        <taxon>Bacteria</taxon>
        <taxon>Pseudomonadati</taxon>
        <taxon>Pseudomonadota</taxon>
        <taxon>Gammaproteobacteria</taxon>
        <taxon>Methylococcales</taxon>
        <taxon>Methylococcaceae</taxon>
        <taxon>Methylomonas</taxon>
    </lineage>
</organism>
<name>A0ABT1TKH8_9GAMM</name>
<proteinExistence type="predicted"/>
<evidence type="ECO:0000313" key="1">
    <source>
        <dbReference type="EMBL" id="MCQ8105982.1"/>
    </source>
</evidence>
<protein>
    <submittedName>
        <fullName evidence="1">Uncharacterized protein</fullName>
    </submittedName>
</protein>